<name>A0A8H3XFT0_GIGMA</name>
<dbReference type="AlphaFoldDB" id="A0A8H3XFT0"/>
<evidence type="ECO:0000313" key="2">
    <source>
        <dbReference type="Proteomes" id="UP000439903"/>
    </source>
</evidence>
<proteinExistence type="predicted"/>
<reference evidence="1 2" key="1">
    <citation type="journal article" date="2019" name="Environ. Microbiol.">
        <title>At the nexus of three kingdoms: the genome of the mycorrhizal fungus Gigaspora margarita provides insights into plant, endobacterial and fungal interactions.</title>
        <authorList>
            <person name="Venice F."/>
            <person name="Ghignone S."/>
            <person name="Salvioli di Fossalunga A."/>
            <person name="Amselem J."/>
            <person name="Novero M."/>
            <person name="Xianan X."/>
            <person name="Sedzielewska Toro K."/>
            <person name="Morin E."/>
            <person name="Lipzen A."/>
            <person name="Grigoriev I.V."/>
            <person name="Henrissat B."/>
            <person name="Martin F.M."/>
            <person name="Bonfante P."/>
        </authorList>
    </citation>
    <scope>NUCLEOTIDE SEQUENCE [LARGE SCALE GENOMIC DNA]</scope>
    <source>
        <strain evidence="1 2">BEG34</strain>
    </source>
</reference>
<dbReference type="Proteomes" id="UP000439903">
    <property type="component" value="Unassembled WGS sequence"/>
</dbReference>
<dbReference type="EMBL" id="WTPW01001049">
    <property type="protein sequence ID" value="KAF0460234.1"/>
    <property type="molecule type" value="Genomic_DNA"/>
</dbReference>
<accession>A0A8H3XFT0</accession>
<evidence type="ECO:0000313" key="1">
    <source>
        <dbReference type="EMBL" id="KAF0460234.1"/>
    </source>
</evidence>
<sequence>MNGNFIEDVVDEPQAILKSILSSINTSKIIEIWKIHRIGGLSNKDNLGTSFEKNIHNIVPQRNRFGIAFSTAKTAVNIALETKSDNELIQLLKTFILAKQNSRSKDNFKKVQSANNNGIIALQQNLIDETNDPHVTKIRGAPNKKRIKSL</sequence>
<organism evidence="1 2">
    <name type="scientific">Gigaspora margarita</name>
    <dbReference type="NCBI Taxonomy" id="4874"/>
    <lineage>
        <taxon>Eukaryota</taxon>
        <taxon>Fungi</taxon>
        <taxon>Fungi incertae sedis</taxon>
        <taxon>Mucoromycota</taxon>
        <taxon>Glomeromycotina</taxon>
        <taxon>Glomeromycetes</taxon>
        <taxon>Diversisporales</taxon>
        <taxon>Gigasporaceae</taxon>
        <taxon>Gigaspora</taxon>
    </lineage>
</organism>
<gene>
    <name evidence="1" type="ORF">F8M41_000637</name>
</gene>
<protein>
    <submittedName>
        <fullName evidence="1">Protein far1-related sequence 5-like</fullName>
    </submittedName>
</protein>
<dbReference type="OrthoDB" id="2419720at2759"/>
<comment type="caution">
    <text evidence="1">The sequence shown here is derived from an EMBL/GenBank/DDBJ whole genome shotgun (WGS) entry which is preliminary data.</text>
</comment>
<keyword evidence="2" id="KW-1185">Reference proteome</keyword>